<sequence>MKKTVYVFMILGLGFLGACGSEKTTEVKEVKEVTVEKDSKTEIKFNTKDKDVKVKTKKIDVEINGN</sequence>
<dbReference type="Proteomes" id="UP000199663">
    <property type="component" value="Unassembled WGS sequence"/>
</dbReference>
<evidence type="ECO:0000313" key="1">
    <source>
        <dbReference type="EMBL" id="SDY52486.1"/>
    </source>
</evidence>
<dbReference type="RefSeq" id="WP_019596243.1">
    <property type="nucleotide sequence ID" value="NZ_FNQC01000001.1"/>
</dbReference>
<reference evidence="1 2" key="1">
    <citation type="submission" date="2016-10" db="EMBL/GenBank/DDBJ databases">
        <authorList>
            <person name="Varghese N."/>
            <person name="Submissions S."/>
        </authorList>
    </citation>
    <scope>NUCLEOTIDE SEQUENCE [LARGE SCALE GENOMIC DNA]</scope>
    <source>
        <strain evidence="1 2">DSM 17997</strain>
    </source>
</reference>
<organism evidence="1 2">
    <name type="scientific">Rhodonellum ikkaensis</name>
    <dbReference type="NCBI Taxonomy" id="336829"/>
    <lineage>
        <taxon>Bacteria</taxon>
        <taxon>Pseudomonadati</taxon>
        <taxon>Bacteroidota</taxon>
        <taxon>Cytophagia</taxon>
        <taxon>Cytophagales</taxon>
        <taxon>Cytophagaceae</taxon>
        <taxon>Rhodonellum</taxon>
    </lineage>
</organism>
<name>A0A1H3KK99_9BACT</name>
<evidence type="ECO:0000313" key="2">
    <source>
        <dbReference type="Proteomes" id="UP000199663"/>
    </source>
</evidence>
<dbReference type="PROSITE" id="PS51257">
    <property type="entry name" value="PROKAR_LIPOPROTEIN"/>
    <property type="match status" value="1"/>
</dbReference>
<protein>
    <recommendedName>
        <fullName evidence="3">Lipoprotein</fullName>
    </recommendedName>
</protein>
<accession>A0A1H3KK99</accession>
<dbReference type="EMBL" id="FNQC01000001">
    <property type="protein sequence ID" value="SDY52486.1"/>
    <property type="molecule type" value="Genomic_DNA"/>
</dbReference>
<keyword evidence="2" id="KW-1185">Reference proteome</keyword>
<gene>
    <name evidence="1" type="ORF">SAMN05444412_101421</name>
</gene>
<evidence type="ECO:0008006" key="3">
    <source>
        <dbReference type="Google" id="ProtNLM"/>
    </source>
</evidence>
<proteinExistence type="predicted"/>
<comment type="caution">
    <text evidence="1">The sequence shown here is derived from an EMBL/GenBank/DDBJ whole genome shotgun (WGS) entry which is preliminary data.</text>
</comment>